<dbReference type="Proteomes" id="UP000254461">
    <property type="component" value="Unassembled WGS sequence"/>
</dbReference>
<dbReference type="RefSeq" id="WP_115251110.1">
    <property type="nucleotide sequence ID" value="NZ_UHFF01000002.1"/>
</dbReference>
<dbReference type="InterPro" id="IPR011611">
    <property type="entry name" value="PfkB_dom"/>
</dbReference>
<dbReference type="InterPro" id="IPR029056">
    <property type="entry name" value="Ribokinase-like"/>
</dbReference>
<dbReference type="Gene3D" id="3.40.1190.20">
    <property type="match status" value="1"/>
</dbReference>
<keyword evidence="3 5" id="KW-0418">Kinase</keyword>
<proteinExistence type="inferred from homology"/>
<evidence type="ECO:0000259" key="4">
    <source>
        <dbReference type="Pfam" id="PF00294"/>
    </source>
</evidence>
<reference evidence="5 6" key="1">
    <citation type="submission" date="2018-06" db="EMBL/GenBank/DDBJ databases">
        <authorList>
            <consortium name="Pathogen Informatics"/>
            <person name="Doyle S."/>
        </authorList>
    </citation>
    <scope>NUCLEOTIDE SEQUENCE [LARGE SCALE GENOMIC DNA]</scope>
    <source>
        <strain evidence="5 6">NCTC12092</strain>
    </source>
</reference>
<keyword evidence="2 5" id="KW-0808">Transferase</keyword>
<dbReference type="EC" id="2.7.1.92" evidence="5"/>
<dbReference type="InterPro" id="IPR052700">
    <property type="entry name" value="Carb_kinase_PfkB-like"/>
</dbReference>
<dbReference type="GO" id="GO:0047590">
    <property type="term" value="F:5-dehydro-2-deoxygluconokinase activity"/>
    <property type="evidence" value="ECO:0007669"/>
    <property type="project" value="UniProtKB-EC"/>
</dbReference>
<dbReference type="EMBL" id="UHFF01000002">
    <property type="protein sequence ID" value="SUN47067.1"/>
    <property type="molecule type" value="Genomic_DNA"/>
</dbReference>
<dbReference type="Pfam" id="PF00294">
    <property type="entry name" value="PfkB"/>
    <property type="match status" value="1"/>
</dbReference>
<dbReference type="SUPFAM" id="SSF53613">
    <property type="entry name" value="Ribokinase-like"/>
    <property type="match status" value="1"/>
</dbReference>
<evidence type="ECO:0000256" key="1">
    <source>
        <dbReference type="ARBA" id="ARBA00010688"/>
    </source>
</evidence>
<sequence length="333" mass="36806">MTKVLLVGEPLIRISPSHFQTLGNACQAQLYFGGSEVNIARTLSGFGAASSLLTALPDNQVGRSFEAFLRQSGVATEHVQWCGDRVGVYYLENGFGCRPSQVAYDRSASSFSLLGPKGLDYGKLFEAVTHFHFSGITLALGKVSQDLVEQLAIEAMKRQVYVSFDLNFRSSMISVREAKRLFSHFAQYADLIFGMEPLMCNQADQAMFDRDKADQGAVKERLAALYEAYHLKAIFHTERHIDDQGVNHYLAYAYDGQLHRSIELSTPVLQRVGSGDAFVAGCLYQLMRGQAIATALDFAAATASLKCTVADDQLFVSANQVDRVMRGNREVRR</sequence>
<evidence type="ECO:0000256" key="2">
    <source>
        <dbReference type="ARBA" id="ARBA00022679"/>
    </source>
</evidence>
<accession>A0A380JSW4</accession>
<dbReference type="PANTHER" id="PTHR43320:SF2">
    <property type="entry name" value="2-DEHYDRO-3-DEOXYGLUCONOKINASE_2-DEHYDRO-3-DEOXYGALACTONOKINASE"/>
    <property type="match status" value="1"/>
</dbReference>
<dbReference type="AlphaFoldDB" id="A0A380JSW4"/>
<comment type="similarity">
    <text evidence="1">Belongs to the carbohydrate kinase PfkB family.</text>
</comment>
<gene>
    <name evidence="5" type="primary">iolC_2</name>
    <name evidence="5" type="ORF">NCTC12092_01299</name>
</gene>
<evidence type="ECO:0000313" key="6">
    <source>
        <dbReference type="Proteomes" id="UP000254461"/>
    </source>
</evidence>
<protein>
    <submittedName>
        <fullName evidence="5">PfkB family carbohydrate kinase</fullName>
        <ecNumber evidence="5">2.7.1.92</ecNumber>
    </submittedName>
</protein>
<dbReference type="PANTHER" id="PTHR43320">
    <property type="entry name" value="SUGAR KINASE"/>
    <property type="match status" value="1"/>
</dbReference>
<evidence type="ECO:0000256" key="3">
    <source>
        <dbReference type="ARBA" id="ARBA00022777"/>
    </source>
</evidence>
<feature type="domain" description="Carbohydrate kinase PfkB" evidence="4">
    <location>
        <begin position="1"/>
        <end position="313"/>
    </location>
</feature>
<name>A0A380JSW4_9STRE</name>
<evidence type="ECO:0000313" key="5">
    <source>
        <dbReference type="EMBL" id="SUN47067.1"/>
    </source>
</evidence>
<dbReference type="CDD" id="cd01166">
    <property type="entry name" value="KdgK"/>
    <property type="match status" value="1"/>
</dbReference>
<organism evidence="5 6">
    <name type="scientific">Streptococcus equi subsp. equi</name>
    <dbReference type="NCBI Taxonomy" id="148942"/>
    <lineage>
        <taxon>Bacteria</taxon>
        <taxon>Bacillati</taxon>
        <taxon>Bacillota</taxon>
        <taxon>Bacilli</taxon>
        <taxon>Lactobacillales</taxon>
        <taxon>Streptococcaceae</taxon>
        <taxon>Streptococcus</taxon>
    </lineage>
</organism>